<protein>
    <submittedName>
        <fullName evidence="2">Tail component</fullName>
    </submittedName>
</protein>
<feature type="compositionally biased region" description="Polar residues" evidence="1">
    <location>
        <begin position="59"/>
        <end position="68"/>
    </location>
</feature>
<evidence type="ECO:0000256" key="1">
    <source>
        <dbReference type="SAM" id="MobiDB-lite"/>
    </source>
</evidence>
<dbReference type="EMBL" id="OQ890323">
    <property type="protein sequence ID" value="WLJ26168.1"/>
    <property type="molecule type" value="Genomic_DNA"/>
</dbReference>
<reference evidence="2" key="1">
    <citation type="submission" date="2023-04" db="EMBL/GenBank/DDBJ databases">
        <title>The human skin virome in hidradenitis suppurativa patients.</title>
        <authorList>
            <person name="Jansen D."/>
        </authorList>
    </citation>
    <scope>NUCLEOTIDE SEQUENCE</scope>
    <source>
        <strain evidence="2">VC4_HSPhageB</strain>
    </source>
</reference>
<feature type="region of interest" description="Disordered" evidence="1">
    <location>
        <begin position="35"/>
        <end position="68"/>
    </location>
</feature>
<name>A0AA50AFP2_9VIRU</name>
<dbReference type="Pfam" id="PF04883">
    <property type="entry name" value="HK97-gp10_like"/>
    <property type="match status" value="1"/>
</dbReference>
<evidence type="ECO:0000313" key="2">
    <source>
        <dbReference type="EMBL" id="WLJ26168.1"/>
    </source>
</evidence>
<sequence length="122" mass="13397">MSIDLVAEIEKAMKEQLDLANEVVNSAVDKVTNETVKDLKSSSPKKSGKYAGGWKKQDGQTATRSKSSVIHNEKHYRLTHLLEFGHAKVNGGRVAAKPHIAAVEQKAIKSFEDEIRKGIENG</sequence>
<dbReference type="InterPro" id="IPR010064">
    <property type="entry name" value="HK97-gp10_tail"/>
</dbReference>
<organism evidence="2">
    <name type="scientific">Firmicutes phage HS17</name>
    <dbReference type="NCBI Taxonomy" id="3056395"/>
    <lineage>
        <taxon>Viruses</taxon>
    </lineage>
</organism>
<proteinExistence type="predicted"/>
<accession>A0AA50AFP2</accession>